<sequence>MGRHFLHRAAVAADSTTSRLAEDLARRRYTQQNTEARGDESAEPPIPPRAAQPPRTRRERVVRRDRGVPSLGTGAAQSVGGTSGGRRRRAELAIWSLRCRTAQDSAEGVMGLVAWWSGTHECGCGRGGRRDARRSARVPTRRCHCIHGWFPGAMIRTILGEPTGTSSKFVNMTEQALHAFEAEHGAHLENIAKIHLEGDGAIKRRVDKLYTKLLANTERITNLQTADAIIVATDSQGACHLVMEGSGGVLTPPATRFSTPRRAQVLVVGGPECFMAGARTEANMYDSDASMEARTTDAESSAGECGGERRGGQKTCILMHFMAARGLCVLAESAAYSPMRFIAVRW</sequence>
<dbReference type="AlphaFoldDB" id="A0A0D2LPR2"/>
<dbReference type="EMBL" id="KN817929">
    <property type="protein sequence ID" value="KJA12758.1"/>
    <property type="molecule type" value="Genomic_DNA"/>
</dbReference>
<feature type="region of interest" description="Disordered" evidence="1">
    <location>
        <begin position="26"/>
        <end position="85"/>
    </location>
</feature>
<organism evidence="3 4">
    <name type="scientific">Hypholoma sublateritium (strain FD-334 SS-4)</name>
    <dbReference type="NCBI Taxonomy" id="945553"/>
    <lineage>
        <taxon>Eukaryota</taxon>
        <taxon>Fungi</taxon>
        <taxon>Dikarya</taxon>
        <taxon>Basidiomycota</taxon>
        <taxon>Agaricomycotina</taxon>
        <taxon>Agaricomycetes</taxon>
        <taxon>Agaricomycetidae</taxon>
        <taxon>Agaricales</taxon>
        <taxon>Agaricineae</taxon>
        <taxon>Strophariaceae</taxon>
        <taxon>Hypholoma</taxon>
    </lineage>
</organism>
<evidence type="ECO:0000259" key="2">
    <source>
        <dbReference type="Pfam" id="PF26147"/>
    </source>
</evidence>
<name>A0A0D2LPR2_HYPSF</name>
<evidence type="ECO:0000313" key="4">
    <source>
        <dbReference type="Proteomes" id="UP000054270"/>
    </source>
</evidence>
<dbReference type="Pfam" id="PF26147">
    <property type="entry name" value="AB_HYDROLASE_YMC0-YMC35"/>
    <property type="match status" value="1"/>
</dbReference>
<dbReference type="Proteomes" id="UP000054270">
    <property type="component" value="Unassembled WGS sequence"/>
</dbReference>
<accession>A0A0D2LPR2</accession>
<dbReference type="PANTHER" id="PTHR47349">
    <property type="entry name" value="CHROMOSOME 8, WHOLE GENOME SHOTGUN SEQUENCE"/>
    <property type="match status" value="1"/>
</dbReference>
<evidence type="ECO:0000313" key="3">
    <source>
        <dbReference type="EMBL" id="KJA12758.1"/>
    </source>
</evidence>
<evidence type="ECO:0000256" key="1">
    <source>
        <dbReference type="SAM" id="MobiDB-lite"/>
    </source>
</evidence>
<protein>
    <recommendedName>
        <fullName evidence="2">YMC020W-like alpha/beta hydrolase domain-containing protein</fullName>
    </recommendedName>
</protein>
<reference evidence="4" key="1">
    <citation type="submission" date="2014-04" db="EMBL/GenBank/DDBJ databases">
        <title>Evolutionary Origins and Diversification of the Mycorrhizal Mutualists.</title>
        <authorList>
            <consortium name="DOE Joint Genome Institute"/>
            <consortium name="Mycorrhizal Genomics Consortium"/>
            <person name="Kohler A."/>
            <person name="Kuo A."/>
            <person name="Nagy L.G."/>
            <person name="Floudas D."/>
            <person name="Copeland A."/>
            <person name="Barry K.W."/>
            <person name="Cichocki N."/>
            <person name="Veneault-Fourrey C."/>
            <person name="LaButti K."/>
            <person name="Lindquist E.A."/>
            <person name="Lipzen A."/>
            <person name="Lundell T."/>
            <person name="Morin E."/>
            <person name="Murat C."/>
            <person name="Riley R."/>
            <person name="Ohm R."/>
            <person name="Sun H."/>
            <person name="Tunlid A."/>
            <person name="Henrissat B."/>
            <person name="Grigoriev I.V."/>
            <person name="Hibbett D.S."/>
            <person name="Martin F."/>
        </authorList>
    </citation>
    <scope>NUCLEOTIDE SEQUENCE [LARGE SCALE GENOMIC DNA]</scope>
    <source>
        <strain evidence="4">FD-334 SS-4</strain>
    </source>
</reference>
<dbReference type="PANTHER" id="PTHR47349:SF1">
    <property type="entry name" value="AER328WP"/>
    <property type="match status" value="1"/>
</dbReference>
<dbReference type="InterPro" id="IPR058934">
    <property type="entry name" value="YMC020W-like"/>
</dbReference>
<dbReference type="InterPro" id="IPR058933">
    <property type="entry name" value="YMC020W-like_ab_hydrolase"/>
</dbReference>
<gene>
    <name evidence="3" type="ORF">HYPSUDRAFT_210152</name>
</gene>
<keyword evidence="4" id="KW-1185">Reference proteome</keyword>
<feature type="domain" description="YMC020W-like alpha/beta hydrolase" evidence="2">
    <location>
        <begin position="145"/>
        <end position="239"/>
    </location>
</feature>
<dbReference type="OrthoDB" id="5598028at2759"/>
<proteinExistence type="predicted"/>